<comment type="caution">
    <text evidence="2">The sequence shown here is derived from an EMBL/GenBank/DDBJ whole genome shotgun (WGS) entry which is preliminary data.</text>
</comment>
<keyword evidence="3" id="KW-1185">Reference proteome</keyword>
<dbReference type="NCBIfam" id="NF033573">
    <property type="entry name" value="transpos_IS200"/>
    <property type="match status" value="1"/>
</dbReference>
<evidence type="ECO:0000313" key="2">
    <source>
        <dbReference type="EMBL" id="MEC4265731.1"/>
    </source>
</evidence>
<dbReference type="PANTHER" id="PTHR33360:SF2">
    <property type="entry name" value="TRANSPOSASE FOR INSERTION SEQUENCE ELEMENT IS200"/>
    <property type="match status" value="1"/>
</dbReference>
<dbReference type="EMBL" id="JAYMGW010000007">
    <property type="protein sequence ID" value="MEC4265731.1"/>
    <property type="molecule type" value="Genomic_DNA"/>
</dbReference>
<gene>
    <name evidence="2" type="primary">tnpA</name>
    <name evidence="2" type="ORF">VOP03_10260</name>
</gene>
<dbReference type="Proteomes" id="UP001355298">
    <property type="component" value="Unassembled WGS sequence"/>
</dbReference>
<dbReference type="PANTHER" id="PTHR33360">
    <property type="entry name" value="TRANSPOSASE FOR INSERTION SEQUENCE ELEMENT IS200"/>
    <property type="match status" value="1"/>
</dbReference>
<dbReference type="SMART" id="SM01321">
    <property type="entry name" value="Y1_Tnp"/>
    <property type="match status" value="1"/>
</dbReference>
<evidence type="ECO:0000259" key="1">
    <source>
        <dbReference type="SMART" id="SM01321"/>
    </source>
</evidence>
<dbReference type="Gene3D" id="3.30.70.1290">
    <property type="entry name" value="Transposase IS200-like"/>
    <property type="match status" value="1"/>
</dbReference>
<proteinExistence type="predicted"/>
<dbReference type="InterPro" id="IPR002686">
    <property type="entry name" value="Transposase_17"/>
</dbReference>
<name>A0ABU6IRN6_9FLAO</name>
<reference evidence="2 3" key="1">
    <citation type="submission" date="2024-01" db="EMBL/GenBank/DDBJ databases">
        <title>The strains designed SYSU M86414 and SYSU M84420 isolated from the marine sediment in San Sha City (Hainan Province, China).</title>
        <authorList>
            <person name="Guo D."/>
        </authorList>
    </citation>
    <scope>NUCLEOTIDE SEQUENCE [LARGE SCALE GENOMIC DNA]</scope>
    <source>
        <strain evidence="2 3">SYSU M84420</strain>
    </source>
</reference>
<dbReference type="SUPFAM" id="SSF143422">
    <property type="entry name" value="Transposase IS200-like"/>
    <property type="match status" value="1"/>
</dbReference>
<accession>A0ABU6IRN6</accession>
<evidence type="ECO:0000313" key="3">
    <source>
        <dbReference type="Proteomes" id="UP001355298"/>
    </source>
</evidence>
<dbReference type="InterPro" id="IPR036515">
    <property type="entry name" value="Transposase_17_sf"/>
</dbReference>
<sequence length="145" mass="17220">MGNEQRRSGDTVSWLTAHMVWVTKYRYHVLTGDVQVRCRDLVKQICDSEDVRILKGVISKDHVHIHIDYRPSQKVSDLVKRLKGRISRRLQEEFPRLSKKYWGRHFWAIGYGVWSTGNITDKMVEDYLEHHRNPSNMDDDKIILE</sequence>
<feature type="domain" description="Transposase IS200-like" evidence="1">
    <location>
        <begin position="12"/>
        <end position="131"/>
    </location>
</feature>
<dbReference type="RefSeq" id="WP_326278665.1">
    <property type="nucleotide sequence ID" value="NZ_JAYKYV010000007.1"/>
</dbReference>
<protein>
    <submittedName>
        <fullName evidence="2">IS200/IS605 family transposase</fullName>
    </submittedName>
</protein>
<organism evidence="2 3">
    <name type="scientific">Flagellimonas halotolerans</name>
    <dbReference type="NCBI Taxonomy" id="3112164"/>
    <lineage>
        <taxon>Bacteria</taxon>
        <taxon>Pseudomonadati</taxon>
        <taxon>Bacteroidota</taxon>
        <taxon>Flavobacteriia</taxon>
        <taxon>Flavobacteriales</taxon>
        <taxon>Flavobacteriaceae</taxon>
        <taxon>Flagellimonas</taxon>
    </lineage>
</organism>
<dbReference type="Pfam" id="PF01797">
    <property type="entry name" value="Y1_Tnp"/>
    <property type="match status" value="1"/>
</dbReference>